<evidence type="ECO:0000256" key="1">
    <source>
        <dbReference type="SAM" id="MobiDB-lite"/>
    </source>
</evidence>
<organism evidence="2 3">
    <name type="scientific">Owenia fusiformis</name>
    <name type="common">Polychaete worm</name>
    <dbReference type="NCBI Taxonomy" id="6347"/>
    <lineage>
        <taxon>Eukaryota</taxon>
        <taxon>Metazoa</taxon>
        <taxon>Spiralia</taxon>
        <taxon>Lophotrochozoa</taxon>
        <taxon>Annelida</taxon>
        <taxon>Polychaeta</taxon>
        <taxon>Sedentaria</taxon>
        <taxon>Canalipalpata</taxon>
        <taxon>Sabellida</taxon>
        <taxon>Oweniida</taxon>
        <taxon>Oweniidae</taxon>
        <taxon>Owenia</taxon>
    </lineage>
</organism>
<dbReference type="OrthoDB" id="6287208at2759"/>
<evidence type="ECO:0000313" key="2">
    <source>
        <dbReference type="EMBL" id="CAH1799372.1"/>
    </source>
</evidence>
<evidence type="ECO:0000313" key="3">
    <source>
        <dbReference type="Proteomes" id="UP000749559"/>
    </source>
</evidence>
<dbReference type="AlphaFoldDB" id="A0A8J1XJF1"/>
<protein>
    <submittedName>
        <fullName evidence="2">Uncharacterized protein</fullName>
    </submittedName>
</protein>
<comment type="caution">
    <text evidence="2">The sequence shown here is derived from an EMBL/GenBank/DDBJ whole genome shotgun (WGS) entry which is preliminary data.</text>
</comment>
<feature type="region of interest" description="Disordered" evidence="1">
    <location>
        <begin position="116"/>
        <end position="145"/>
    </location>
</feature>
<feature type="region of interest" description="Disordered" evidence="1">
    <location>
        <begin position="296"/>
        <end position="315"/>
    </location>
</feature>
<accession>A0A8J1XJF1</accession>
<proteinExistence type="predicted"/>
<name>A0A8J1XJF1_OWEFU</name>
<keyword evidence="3" id="KW-1185">Reference proteome</keyword>
<dbReference type="Proteomes" id="UP000749559">
    <property type="component" value="Unassembled WGS sequence"/>
</dbReference>
<sequence length="315" mass="35784">MFTITIPVDDIPKPRVYDPENPPDDFELVHNATHYNQRGMITERLPTPEKHAIMELSESFTKRRLGAQQKMLTSMAQRCREQEIKDLSGSITRRYEPHSVPRIEKNTAFYSTTHTIQKHRLDSDSESEKAESPNATPRPNFEKSKTFFPTRTVYKAPKTKPEPENSLPSRRSNLRSYSFIPQSSRIKFSKGVRPVDVYGRKQLISSQRINGPIQLDHYTQPKADQLAPLVLPSIAKQRPTRSSRQKGSRVDTYITSQKITLGDKTLQKTTDGVKQDVVEATQADTVVQEGTIVLPNNTNLTKGEKHDATDDNVIT</sequence>
<gene>
    <name evidence="2" type="ORF">OFUS_LOCUS23388</name>
</gene>
<feature type="compositionally biased region" description="Basic and acidic residues" evidence="1">
    <location>
        <begin position="119"/>
        <end position="131"/>
    </location>
</feature>
<reference evidence="2" key="1">
    <citation type="submission" date="2022-03" db="EMBL/GenBank/DDBJ databases">
        <authorList>
            <person name="Martin C."/>
        </authorList>
    </citation>
    <scope>NUCLEOTIDE SEQUENCE</scope>
</reference>
<dbReference type="EMBL" id="CAIIXF020000011">
    <property type="protein sequence ID" value="CAH1799372.1"/>
    <property type="molecule type" value="Genomic_DNA"/>
</dbReference>